<comment type="caution">
    <text evidence="1">The sequence shown here is derived from an EMBL/GenBank/DDBJ whole genome shotgun (WGS) entry which is preliminary data.</text>
</comment>
<proteinExistence type="predicted"/>
<protein>
    <recommendedName>
        <fullName evidence="3">RNase H type-1 domain-containing protein</fullName>
    </recommendedName>
</protein>
<evidence type="ECO:0000313" key="1">
    <source>
        <dbReference type="EMBL" id="RXI02828.1"/>
    </source>
</evidence>
<dbReference type="EMBL" id="RDQH01000329">
    <property type="protein sequence ID" value="RXI02828.1"/>
    <property type="molecule type" value="Genomic_DNA"/>
</dbReference>
<evidence type="ECO:0008006" key="3">
    <source>
        <dbReference type="Google" id="ProtNLM"/>
    </source>
</evidence>
<organism evidence="1 2">
    <name type="scientific">Malus domestica</name>
    <name type="common">Apple</name>
    <name type="synonym">Pyrus malus</name>
    <dbReference type="NCBI Taxonomy" id="3750"/>
    <lineage>
        <taxon>Eukaryota</taxon>
        <taxon>Viridiplantae</taxon>
        <taxon>Streptophyta</taxon>
        <taxon>Embryophyta</taxon>
        <taxon>Tracheophyta</taxon>
        <taxon>Spermatophyta</taxon>
        <taxon>Magnoliopsida</taxon>
        <taxon>eudicotyledons</taxon>
        <taxon>Gunneridae</taxon>
        <taxon>Pentapetalae</taxon>
        <taxon>rosids</taxon>
        <taxon>fabids</taxon>
        <taxon>Rosales</taxon>
        <taxon>Rosaceae</taxon>
        <taxon>Amygdaloideae</taxon>
        <taxon>Maleae</taxon>
        <taxon>Malus</taxon>
    </lineage>
</organism>
<keyword evidence="2" id="KW-1185">Reference proteome</keyword>
<name>A0A498K607_MALDO</name>
<dbReference type="Proteomes" id="UP000290289">
    <property type="component" value="Chromosome 3"/>
</dbReference>
<evidence type="ECO:0000313" key="2">
    <source>
        <dbReference type="Proteomes" id="UP000290289"/>
    </source>
</evidence>
<gene>
    <name evidence="1" type="ORF">DVH24_002906</name>
</gene>
<sequence length="64" mass="7030">MKTAKAIEQFRLLGLFYEFASNILIAEGQALEDGILRTALSKGDARLIVEGDSKLLIDAIMEAF</sequence>
<reference evidence="1 2" key="1">
    <citation type="submission" date="2018-10" db="EMBL/GenBank/DDBJ databases">
        <title>A high-quality apple genome assembly.</title>
        <authorList>
            <person name="Hu J."/>
        </authorList>
    </citation>
    <scope>NUCLEOTIDE SEQUENCE [LARGE SCALE GENOMIC DNA]</scope>
    <source>
        <strain evidence="2">cv. HFTH1</strain>
        <tissue evidence="1">Young leaf</tissue>
    </source>
</reference>
<dbReference type="AlphaFoldDB" id="A0A498K607"/>
<accession>A0A498K607</accession>